<evidence type="ECO:0000256" key="12">
    <source>
        <dbReference type="RuleBase" id="RU363036"/>
    </source>
</evidence>
<dbReference type="OrthoDB" id="10261385at2759"/>
<keyword evidence="9 12" id="KW-0648">Protein biosynthesis</keyword>
<reference evidence="13 14" key="1">
    <citation type="submission" date="2020-02" db="EMBL/GenBank/DDBJ databases">
        <authorList>
            <person name="Ma Q."/>
            <person name="Huang Y."/>
            <person name="Song X."/>
            <person name="Pei D."/>
        </authorList>
    </citation>
    <scope>NUCLEOTIDE SEQUENCE [LARGE SCALE GENOMIC DNA]</scope>
    <source>
        <strain evidence="13">Sxm20200214</strain>
        <tissue evidence="13">Leaf</tissue>
    </source>
</reference>
<comment type="similarity">
    <text evidence="2 12">Belongs to the class-I aminoacyl-tRNA synthetase family.</text>
</comment>
<dbReference type="PROSITE" id="PS00178">
    <property type="entry name" value="AA_TRNA_LIGASE_I"/>
    <property type="match status" value="1"/>
</dbReference>
<dbReference type="FunFam" id="3.40.50.620:FF:000033">
    <property type="entry name" value="tryptophan--tRNA ligase, cytoplasmic"/>
    <property type="match status" value="1"/>
</dbReference>
<accession>A0A8X7RY21</accession>
<evidence type="ECO:0000256" key="3">
    <source>
        <dbReference type="ARBA" id="ARBA00013161"/>
    </source>
</evidence>
<dbReference type="GO" id="GO:0005524">
    <property type="term" value="F:ATP binding"/>
    <property type="evidence" value="ECO:0007669"/>
    <property type="project" value="UniProtKB-KW"/>
</dbReference>
<dbReference type="InterPro" id="IPR014729">
    <property type="entry name" value="Rossmann-like_a/b/a_fold"/>
</dbReference>
<dbReference type="AlphaFoldDB" id="A0A8X7RY21"/>
<evidence type="ECO:0000256" key="1">
    <source>
        <dbReference type="ARBA" id="ARBA00004496"/>
    </source>
</evidence>
<dbReference type="Proteomes" id="UP000886595">
    <property type="component" value="Unassembled WGS sequence"/>
</dbReference>
<dbReference type="Gene3D" id="3.40.50.620">
    <property type="entry name" value="HUPs"/>
    <property type="match status" value="1"/>
</dbReference>
<dbReference type="PANTHER" id="PTHR10055">
    <property type="entry name" value="TRYPTOPHANYL-TRNA SYNTHETASE"/>
    <property type="match status" value="1"/>
</dbReference>
<evidence type="ECO:0000256" key="4">
    <source>
        <dbReference type="ARBA" id="ARBA00013782"/>
    </source>
</evidence>
<dbReference type="SUPFAM" id="SSF52374">
    <property type="entry name" value="Nucleotidylyl transferase"/>
    <property type="match status" value="2"/>
</dbReference>
<evidence type="ECO:0000313" key="14">
    <source>
        <dbReference type="Proteomes" id="UP000886595"/>
    </source>
</evidence>
<dbReference type="InterPro" id="IPR001412">
    <property type="entry name" value="aa-tRNA-synth_I_CS"/>
</dbReference>
<organism evidence="13 14">
    <name type="scientific">Brassica carinata</name>
    <name type="common">Ethiopian mustard</name>
    <name type="synonym">Abyssinian cabbage</name>
    <dbReference type="NCBI Taxonomy" id="52824"/>
    <lineage>
        <taxon>Eukaryota</taxon>
        <taxon>Viridiplantae</taxon>
        <taxon>Streptophyta</taxon>
        <taxon>Embryophyta</taxon>
        <taxon>Tracheophyta</taxon>
        <taxon>Spermatophyta</taxon>
        <taxon>Magnoliopsida</taxon>
        <taxon>eudicotyledons</taxon>
        <taxon>Gunneridae</taxon>
        <taxon>Pentapetalae</taxon>
        <taxon>rosids</taxon>
        <taxon>malvids</taxon>
        <taxon>Brassicales</taxon>
        <taxon>Brassicaceae</taxon>
        <taxon>Brassiceae</taxon>
        <taxon>Brassica</taxon>
    </lineage>
</organism>
<evidence type="ECO:0000256" key="11">
    <source>
        <dbReference type="ARBA" id="ARBA00030268"/>
    </source>
</evidence>
<dbReference type="Pfam" id="PF00579">
    <property type="entry name" value="tRNA-synt_1b"/>
    <property type="match status" value="1"/>
</dbReference>
<sequence>MDVDKKEQVVNPWEVSAKDGGKIDYDKLIDQFGCQRLDDSLIDRVQRLTSRQPRLPPPRRIFRTQVLDAYERGDKFYLYTGRGPSSEALHLGHLIPFMFTKYLQEAFKVPLVIQLTDDEKCMWKNLSVEESQRLARENAKDIIACGFDVTKTFIFSDFDYVGGAFYKNMVKVAKCVTLNKAMGIFGFSGEDHIGKLSFPPVQAFPSFPSSFPHLFPGKDKLRCLIPCAIDQDPYFRMTRDVAPRLGYSKPALIESSFFLLCRQGENGKMSASDPNSAIYVTDTAKEIKNKINRYAFSGGQDSIEKHREMDFWHISSLCWILTWRCLITTNHYPLWGFYLIAVEMTLKFFYTFLDTLKSFYNNLFFFFSQVDIPVKYLSFFLDDDTELEHIKKENANGRSKKRLTEVLTEMVERHRMARAAVTDEMVDAFMAVRPLPSMFE</sequence>
<dbReference type="GO" id="GO:0004830">
    <property type="term" value="F:tryptophan-tRNA ligase activity"/>
    <property type="evidence" value="ECO:0007669"/>
    <property type="project" value="UniProtKB-EC"/>
</dbReference>
<dbReference type="EC" id="6.1.1.2" evidence="3"/>
<dbReference type="GO" id="GO:0048608">
    <property type="term" value="P:reproductive structure development"/>
    <property type="evidence" value="ECO:0007669"/>
    <property type="project" value="UniProtKB-ARBA"/>
</dbReference>
<dbReference type="PANTHER" id="PTHR10055:SF1">
    <property type="entry name" value="TRYPTOPHAN--TRNA LIGASE, CYTOPLASMIC"/>
    <property type="match status" value="1"/>
</dbReference>
<keyword evidence="5" id="KW-0963">Cytoplasm</keyword>
<evidence type="ECO:0000313" key="13">
    <source>
        <dbReference type="EMBL" id="KAG2295165.1"/>
    </source>
</evidence>
<dbReference type="InterPro" id="IPR002305">
    <property type="entry name" value="aa-tRNA-synth_Ic"/>
</dbReference>
<evidence type="ECO:0000256" key="8">
    <source>
        <dbReference type="ARBA" id="ARBA00022840"/>
    </source>
</evidence>
<evidence type="ECO:0000256" key="9">
    <source>
        <dbReference type="ARBA" id="ARBA00022917"/>
    </source>
</evidence>
<proteinExistence type="inferred from homology"/>
<dbReference type="InterPro" id="IPR002306">
    <property type="entry name" value="Trp-tRNA-ligase"/>
</dbReference>
<evidence type="ECO:0000256" key="6">
    <source>
        <dbReference type="ARBA" id="ARBA00022598"/>
    </source>
</evidence>
<evidence type="ECO:0000256" key="10">
    <source>
        <dbReference type="ARBA" id="ARBA00023146"/>
    </source>
</evidence>
<comment type="subcellular location">
    <subcellularLocation>
        <location evidence="1">Cytoplasm</location>
    </subcellularLocation>
</comment>
<gene>
    <name evidence="13" type="ORF">Bca52824_041834</name>
</gene>
<keyword evidence="14" id="KW-1185">Reference proteome</keyword>
<dbReference type="GO" id="GO:0009791">
    <property type="term" value="P:post-embryonic development"/>
    <property type="evidence" value="ECO:0007669"/>
    <property type="project" value="UniProtKB-ARBA"/>
</dbReference>
<protein>
    <recommendedName>
        <fullName evidence="4">Tryptophan--tRNA ligase, cytoplasmic</fullName>
        <ecNumber evidence="3">6.1.1.2</ecNumber>
    </recommendedName>
    <alternativeName>
        <fullName evidence="11">Tryptophanyl-tRNA synthetase</fullName>
    </alternativeName>
</protein>
<evidence type="ECO:0000256" key="5">
    <source>
        <dbReference type="ARBA" id="ARBA00022490"/>
    </source>
</evidence>
<keyword evidence="10 12" id="KW-0030">Aminoacyl-tRNA synthetase</keyword>
<dbReference type="NCBIfam" id="TIGR00233">
    <property type="entry name" value="trpS"/>
    <property type="match status" value="1"/>
</dbReference>
<dbReference type="PRINTS" id="PR01039">
    <property type="entry name" value="TRNASYNTHTRP"/>
</dbReference>
<dbReference type="EMBL" id="JAAMPC010000009">
    <property type="protein sequence ID" value="KAG2295165.1"/>
    <property type="molecule type" value="Genomic_DNA"/>
</dbReference>
<evidence type="ECO:0000256" key="2">
    <source>
        <dbReference type="ARBA" id="ARBA00005594"/>
    </source>
</evidence>
<evidence type="ECO:0000256" key="7">
    <source>
        <dbReference type="ARBA" id="ARBA00022741"/>
    </source>
</evidence>
<dbReference type="GO" id="GO:0005737">
    <property type="term" value="C:cytoplasm"/>
    <property type="evidence" value="ECO:0007669"/>
    <property type="project" value="UniProtKB-SubCell"/>
</dbReference>
<dbReference type="Gene3D" id="1.10.240.10">
    <property type="entry name" value="Tyrosyl-Transfer RNA Synthetase"/>
    <property type="match status" value="2"/>
</dbReference>
<keyword evidence="6 12" id="KW-0436">Ligase</keyword>
<comment type="caution">
    <text evidence="13">The sequence shown here is derived from an EMBL/GenBank/DDBJ whole genome shotgun (WGS) entry which is preliminary data.</text>
</comment>
<dbReference type="GO" id="GO:0006436">
    <property type="term" value="P:tryptophanyl-tRNA aminoacylation"/>
    <property type="evidence" value="ECO:0007669"/>
    <property type="project" value="InterPro"/>
</dbReference>
<name>A0A8X7RY21_BRACI</name>
<keyword evidence="8 12" id="KW-0067">ATP-binding</keyword>
<keyword evidence="7 12" id="KW-0547">Nucleotide-binding</keyword>